<evidence type="ECO:0000256" key="1">
    <source>
        <dbReference type="ARBA" id="ARBA00004123"/>
    </source>
</evidence>
<keyword evidence="5" id="KW-0539">Nucleus</keyword>
<dbReference type="GO" id="GO:0005634">
    <property type="term" value="C:nucleus"/>
    <property type="evidence" value="ECO:0007669"/>
    <property type="project" value="UniProtKB-SubCell"/>
</dbReference>
<protein>
    <recommendedName>
        <fullName evidence="8">BZIP domain-containing protein</fullName>
    </recommendedName>
</protein>
<dbReference type="GO" id="GO:0003700">
    <property type="term" value="F:DNA-binding transcription factor activity"/>
    <property type="evidence" value="ECO:0007669"/>
    <property type="project" value="InterPro"/>
</dbReference>
<organism evidence="6">
    <name type="scientific">Oryza barthii</name>
    <dbReference type="NCBI Taxonomy" id="65489"/>
    <lineage>
        <taxon>Eukaryota</taxon>
        <taxon>Viridiplantae</taxon>
        <taxon>Streptophyta</taxon>
        <taxon>Embryophyta</taxon>
        <taxon>Tracheophyta</taxon>
        <taxon>Spermatophyta</taxon>
        <taxon>Magnoliopsida</taxon>
        <taxon>Liliopsida</taxon>
        <taxon>Poales</taxon>
        <taxon>Poaceae</taxon>
        <taxon>BOP clade</taxon>
        <taxon>Oryzoideae</taxon>
        <taxon>Oryzeae</taxon>
        <taxon>Oryzinae</taxon>
        <taxon>Oryza</taxon>
    </lineage>
</organism>
<reference evidence="6" key="1">
    <citation type="journal article" date="2009" name="Rice">
        <title>De Novo Next Generation Sequencing of Plant Genomes.</title>
        <authorList>
            <person name="Rounsley S."/>
            <person name="Marri P.R."/>
            <person name="Yu Y."/>
            <person name="He R."/>
            <person name="Sisneros N."/>
            <person name="Goicoechea J.L."/>
            <person name="Lee S.J."/>
            <person name="Angelova A."/>
            <person name="Kudrna D."/>
            <person name="Luo M."/>
            <person name="Affourtit J."/>
            <person name="Desany B."/>
            <person name="Knight J."/>
            <person name="Niazi F."/>
            <person name="Egholm M."/>
            <person name="Wing R.A."/>
        </authorList>
    </citation>
    <scope>NUCLEOTIDE SEQUENCE [LARGE SCALE GENOMIC DNA]</scope>
    <source>
        <strain evidence="6">cv. IRGC 105608</strain>
    </source>
</reference>
<dbReference type="FunFam" id="1.20.5.170:FF:000020">
    <property type="entry name" value="BZIP transcription factor"/>
    <property type="match status" value="1"/>
</dbReference>
<evidence type="ECO:0008006" key="8">
    <source>
        <dbReference type="Google" id="ProtNLM"/>
    </source>
</evidence>
<evidence type="ECO:0000256" key="2">
    <source>
        <dbReference type="ARBA" id="ARBA00023015"/>
    </source>
</evidence>
<evidence type="ECO:0000313" key="6">
    <source>
        <dbReference type="EnsemblPlants" id="OBART06G21590.1"/>
    </source>
</evidence>
<evidence type="ECO:0000256" key="4">
    <source>
        <dbReference type="ARBA" id="ARBA00023163"/>
    </source>
</evidence>
<accession>A0A0D3GIV7</accession>
<dbReference type="Gene3D" id="1.20.5.170">
    <property type="match status" value="1"/>
</dbReference>
<dbReference type="InterPro" id="IPR046347">
    <property type="entry name" value="bZIP_sf"/>
</dbReference>
<keyword evidence="2" id="KW-0805">Transcription regulation</keyword>
<dbReference type="EnsemblPlants" id="OBART06G21590.1">
    <property type="protein sequence ID" value="OBART06G21590.1"/>
    <property type="gene ID" value="OBART06G21590"/>
</dbReference>
<dbReference type="GO" id="GO:0045893">
    <property type="term" value="P:positive regulation of DNA-templated transcription"/>
    <property type="evidence" value="ECO:0007669"/>
    <property type="project" value="TreeGrafter"/>
</dbReference>
<keyword evidence="4" id="KW-0804">Transcription</keyword>
<dbReference type="CDD" id="cd14702">
    <property type="entry name" value="bZIP_plant_GBF1"/>
    <property type="match status" value="1"/>
</dbReference>
<proteinExistence type="predicted"/>
<sequence>MAETNNNNKKIYFPFGDAMAVHLPVDWLVLDGFFKRESGERDVGGAPGGGRASSSAVEEELRALMEKRRVKMMLSNRESARMRKQRHLDDLTAQVAHLHRENVHVATALGLTT</sequence>
<dbReference type="Gramene" id="OBART06G21590.1">
    <property type="protein sequence ID" value="OBART06G21590.1"/>
    <property type="gene ID" value="OBART06G21590"/>
</dbReference>
<dbReference type="AlphaFoldDB" id="A0A0D3GIV7"/>
<dbReference type="PaxDb" id="65489-OBART06G21590.1"/>
<dbReference type="PANTHER" id="PTHR45764">
    <property type="entry name" value="BZIP TRANSCRIPTION FACTOR 44"/>
    <property type="match status" value="1"/>
</dbReference>
<evidence type="ECO:0000256" key="3">
    <source>
        <dbReference type="ARBA" id="ARBA00023125"/>
    </source>
</evidence>
<comment type="subcellular location">
    <subcellularLocation>
        <location evidence="1">Nucleus</location>
    </subcellularLocation>
</comment>
<dbReference type="SUPFAM" id="SSF57959">
    <property type="entry name" value="Leucine zipper domain"/>
    <property type="match status" value="1"/>
</dbReference>
<evidence type="ECO:0000313" key="7">
    <source>
        <dbReference type="Proteomes" id="UP000026960"/>
    </source>
</evidence>
<dbReference type="Proteomes" id="UP000026960">
    <property type="component" value="Chromosome 6"/>
</dbReference>
<dbReference type="HOGENOM" id="CLU_156179_0_0_1"/>
<dbReference type="GO" id="GO:0000976">
    <property type="term" value="F:transcription cis-regulatory region binding"/>
    <property type="evidence" value="ECO:0007669"/>
    <property type="project" value="TreeGrafter"/>
</dbReference>
<dbReference type="PANTHER" id="PTHR45764:SF76">
    <property type="entry name" value="OS02G0132500 PROTEIN"/>
    <property type="match status" value="1"/>
</dbReference>
<dbReference type="STRING" id="65489.A0A0D3GIV7"/>
<name>A0A0D3GIV7_9ORYZ</name>
<keyword evidence="3" id="KW-0238">DNA-binding</keyword>
<evidence type="ECO:0000256" key="5">
    <source>
        <dbReference type="ARBA" id="ARBA00023242"/>
    </source>
</evidence>
<reference evidence="6" key="2">
    <citation type="submission" date="2015-03" db="UniProtKB">
        <authorList>
            <consortium name="EnsemblPlants"/>
        </authorList>
    </citation>
    <scope>IDENTIFICATION</scope>
</reference>
<keyword evidence="7" id="KW-1185">Reference proteome</keyword>
<dbReference type="InterPro" id="IPR045314">
    <property type="entry name" value="bZIP_plant_GBF1"/>
</dbReference>